<evidence type="ECO:0000313" key="3">
    <source>
        <dbReference type="Proteomes" id="UP001341281"/>
    </source>
</evidence>
<organism evidence="2 3">
    <name type="scientific">Paspalum notatum var. saurae</name>
    <dbReference type="NCBI Taxonomy" id="547442"/>
    <lineage>
        <taxon>Eukaryota</taxon>
        <taxon>Viridiplantae</taxon>
        <taxon>Streptophyta</taxon>
        <taxon>Embryophyta</taxon>
        <taxon>Tracheophyta</taxon>
        <taxon>Spermatophyta</taxon>
        <taxon>Magnoliopsida</taxon>
        <taxon>Liliopsida</taxon>
        <taxon>Poales</taxon>
        <taxon>Poaceae</taxon>
        <taxon>PACMAD clade</taxon>
        <taxon>Panicoideae</taxon>
        <taxon>Andropogonodae</taxon>
        <taxon>Paspaleae</taxon>
        <taxon>Paspalinae</taxon>
        <taxon>Paspalum</taxon>
    </lineage>
</organism>
<gene>
    <name evidence="2" type="ORF">U9M48_004907</name>
</gene>
<keyword evidence="3" id="KW-1185">Reference proteome</keyword>
<sequence length="614" mass="69111">MEMLIRLSSTGDHVFLSQEDKQEVVTDFYSNLLGAAEKRDYTFDLSAFHSQQLDLSNLNEPFTLEEVWATIKDMSLDKAPGPDGFTGRFYRSCWDIIKKDVLLILSAIHRGHVFKFRLPNSAFITLIPKSAEAASVKDYRPISLVHSFAKLVTKILANRHSPLLPNLICINQSAFVRGRSIHDNFMFVQQLAKKLHLSKEPHLLLKLDISKAFDTVSWSFLIEILQHLGFGLRWCNLIFLLLSSSTTQILINGQPGPQISHLRGLRQGDPLSLMLFILVMDVLNSLVSKASSEGLLLPLIGQHSTHRISLYADGVALFIRPIEGDLRLIQDLLDCFVAGLKTNVLKSSATPIQCSDEDIARTSQLLSCSIKSFPCTYLGLPLTVLKPTKADFMRVIDKVADKLLGWKAPLLNKARRLVVVKSVLTSVTIHLLIAWDLPKWVIKAIDKLRRGFLWSGQKQANGGNCLSSWGRGGRHLRWLWTLKTDAIRPWARLPIQVTAKARALFDMAVVTSVGNGSDTKFWMDRWLHGKTMTELVPKRAVKRRTMSQALTNRRWVADIRGALPVQDLVDGQELRVDVPDQHHCKLSSSSCYSSKSAYDALFVGTVKFSLWKRI</sequence>
<accession>A0AAQ3PQZ9</accession>
<name>A0AAQ3PQZ9_PASNO</name>
<dbReference type="EMBL" id="CP144745">
    <property type="protein sequence ID" value="WVZ54039.1"/>
    <property type="molecule type" value="Genomic_DNA"/>
</dbReference>
<feature type="domain" description="Reverse transcriptase" evidence="1">
    <location>
        <begin position="108"/>
        <end position="382"/>
    </location>
</feature>
<evidence type="ECO:0000313" key="2">
    <source>
        <dbReference type="EMBL" id="WVZ54039.1"/>
    </source>
</evidence>
<dbReference type="PROSITE" id="PS50878">
    <property type="entry name" value="RT_POL"/>
    <property type="match status" value="1"/>
</dbReference>
<dbReference type="InterPro" id="IPR000477">
    <property type="entry name" value="RT_dom"/>
</dbReference>
<dbReference type="InterPro" id="IPR043502">
    <property type="entry name" value="DNA/RNA_pol_sf"/>
</dbReference>
<dbReference type="AlphaFoldDB" id="A0AAQ3PQZ9"/>
<dbReference type="PANTHER" id="PTHR19446">
    <property type="entry name" value="REVERSE TRANSCRIPTASES"/>
    <property type="match status" value="1"/>
</dbReference>
<dbReference type="CDD" id="cd01650">
    <property type="entry name" value="RT_nLTR_like"/>
    <property type="match status" value="1"/>
</dbReference>
<dbReference type="Pfam" id="PF00078">
    <property type="entry name" value="RVT_1"/>
    <property type="match status" value="1"/>
</dbReference>
<dbReference type="Proteomes" id="UP001341281">
    <property type="component" value="Chromosome 01"/>
</dbReference>
<evidence type="ECO:0000259" key="1">
    <source>
        <dbReference type="PROSITE" id="PS50878"/>
    </source>
</evidence>
<reference evidence="2 3" key="1">
    <citation type="submission" date="2024-02" db="EMBL/GenBank/DDBJ databases">
        <title>High-quality chromosome-scale genome assembly of Pensacola bahiagrass (Paspalum notatum Flugge var. saurae).</title>
        <authorList>
            <person name="Vega J.M."/>
            <person name="Podio M."/>
            <person name="Orjuela J."/>
            <person name="Siena L.A."/>
            <person name="Pessino S.C."/>
            <person name="Combes M.C."/>
            <person name="Mariac C."/>
            <person name="Albertini E."/>
            <person name="Pupilli F."/>
            <person name="Ortiz J.P.A."/>
            <person name="Leblanc O."/>
        </authorList>
    </citation>
    <scope>NUCLEOTIDE SEQUENCE [LARGE SCALE GENOMIC DNA]</scope>
    <source>
        <strain evidence="2">R1</strain>
        <tissue evidence="2">Leaf</tissue>
    </source>
</reference>
<dbReference type="SUPFAM" id="SSF56672">
    <property type="entry name" value="DNA/RNA polymerases"/>
    <property type="match status" value="1"/>
</dbReference>
<proteinExistence type="predicted"/>
<protein>
    <recommendedName>
        <fullName evidence="1">Reverse transcriptase domain-containing protein</fullName>
    </recommendedName>
</protein>